<dbReference type="GO" id="GO:0005524">
    <property type="term" value="F:ATP binding"/>
    <property type="evidence" value="ECO:0007669"/>
    <property type="project" value="UniProtKB-UniRule"/>
</dbReference>
<dbReference type="PANTHER" id="PTHR23086">
    <property type="entry name" value="PHOSPHATIDYLINOSITOL-4-PHOSPHATE 5-KINASE"/>
    <property type="match status" value="1"/>
</dbReference>
<keyword evidence="2" id="KW-0067">ATP-binding</keyword>
<evidence type="ECO:0000313" key="7">
    <source>
        <dbReference type="Proteomes" id="UP000242942"/>
    </source>
</evidence>
<keyword evidence="7" id="KW-1185">Reference proteome</keyword>
<feature type="compositionally biased region" description="Basic and acidic residues" evidence="3">
    <location>
        <begin position="497"/>
        <end position="526"/>
    </location>
</feature>
<dbReference type="Gene3D" id="1.10.238.10">
    <property type="entry name" value="EF-hand"/>
    <property type="match status" value="1"/>
</dbReference>
<evidence type="ECO:0000259" key="5">
    <source>
        <dbReference type="PROSITE" id="PS51455"/>
    </source>
</evidence>
<dbReference type="PANTHER" id="PTHR23086:SF8">
    <property type="entry name" value="PHOSPHATIDYLINOSITOL 5-PHOSPHATE 4-KINASE, ISOFORM A"/>
    <property type="match status" value="1"/>
</dbReference>
<dbReference type="PROSITE" id="PS51455">
    <property type="entry name" value="PIPK"/>
    <property type="match status" value="1"/>
</dbReference>
<feature type="compositionally biased region" description="Acidic residues" evidence="3">
    <location>
        <begin position="669"/>
        <end position="678"/>
    </location>
</feature>
<dbReference type="InterPro" id="IPR002048">
    <property type="entry name" value="EF_hand_dom"/>
</dbReference>
<keyword evidence="2 6" id="KW-0808">Transferase</keyword>
<reference evidence="6 7" key="1">
    <citation type="submission" date="2016-06" db="EMBL/GenBank/DDBJ databases">
        <authorList>
            <consortium name="Pathogen Informatics"/>
        </authorList>
    </citation>
    <scope>NUCLEOTIDE SEQUENCE [LARGE SCALE GENOMIC DNA]</scope>
    <source>
        <strain evidence="6">PocGH01</strain>
    </source>
</reference>
<dbReference type="Gene3D" id="3.30.810.10">
    <property type="entry name" value="2-Layer Sandwich"/>
    <property type="match status" value="1"/>
</dbReference>
<dbReference type="GO" id="GO:0046854">
    <property type="term" value="P:phosphatidylinositol phosphate biosynthetic process"/>
    <property type="evidence" value="ECO:0007669"/>
    <property type="project" value="TreeGrafter"/>
</dbReference>
<dbReference type="CDD" id="cd00139">
    <property type="entry name" value="PIPKc"/>
    <property type="match status" value="1"/>
</dbReference>
<dbReference type="OrthoDB" id="2129491at2759"/>
<feature type="region of interest" description="Disordered" evidence="3">
    <location>
        <begin position="497"/>
        <end position="537"/>
    </location>
</feature>
<dbReference type="EC" id="2.7.1.68" evidence="6"/>
<evidence type="ECO:0000256" key="2">
    <source>
        <dbReference type="PROSITE-ProRule" id="PRU00781"/>
    </source>
</evidence>
<name>A0A1D3KWN7_PLAOA</name>
<keyword evidence="2" id="KW-0547">Nucleotide-binding</keyword>
<dbReference type="InterPro" id="IPR023610">
    <property type="entry name" value="PInositol-4/5-P-5/4-kinase"/>
</dbReference>
<sequence>MKCNSVNVRSVLDYTLKKKIRESTYLSDEEIMIIYKRFNSISNEGRLNYEKFEKSLGILGTIKNAYLYRSIFKAFDLNNDDYLDIYEFCVAISTMLKGNERDKLRLSYRIVHSGVGVPGPVCSAIGDGGIGAVDVTGESRDFSSYITYEDFEKIVLSINDIKKKLLGTEEEIVTTQVKYTFKSLSLLCEDGKYRMNLECYKKAMKCTEFLKLLGIHTKVADVFLQKEVLKKRKSKTGKSKKGKGDIGKTSTHLMKSFSESKSARRSILKGSTNLFLRRNRKKKKKGSDKKGKESQVGDGKESHMGDVTTIQPNGKYYSPSSAHAVSLNLETGINKNIVTKKGQGGPTRSARRRKSRSSSKCGSGSDGLSDIHSNSRGGYRSRALFECSYRDNSNELKGKEENAKEGKNTTNKKIYFFKVDDEECFTTDSNVQNTCSPSCRGGTPGEVKGEKGARGILQIKMKENRTREMGGNASDSSRHFLEYHSDIEVMNFRKQLHEERKKKENPKRSKDTTHREGKREDKRLYQDEVEAGEETNRGRSTIQDMHISIGEEEVEKNTHIESIPVGRVNKKEGNHISIFMDRKYRCKENSPSCDDACSFWKEENIYVGKKKDFIGDKNCFVNASKGITAQFDMKSAIMNFEKKKENKTYVEEYNELMAQYKKYVQEEGIEHEEDISPEVEDRRQAETRTGENDMWGGVGERVGEGVGEGGDTIDSADGGFGDSGYRSPESSECNSENNEGIGNFYLFSRSGAEQGENDTTVEGSTRYLYRKFQQYSRFANNFEDRRENPIEGKGVTLKRCQPVPACLDFSDDVLNKKFYIPMVKSHYVMVNRNLTREKVFYIIRNLLLSIDELLKRDKAGDPHGVFFLFFSAFSYSWDQGVTGDVEKEGNEVIKRDDENFEHGNNRMCIFQNVLLIISIVRYFLHTITISQKCSSSYDSIEGNLTMHNNISSHTVNEVSILLNAANEILSKYSKGCFQNKKIYINKSNCYNVSKKRKLKGKLKGKLSVSIRQNREKRNFQKILAVYFGHERWDLVMNMMIGIRISAIKEFNENVILNYFKHKDVLQLPTSNAQQKVIFKNYAPIIFKKIRSFYGIKAKEYITSVGPEQVISNMVLGNLSTLSELLSEGKSGSLFYFTSNGKYIIKTVCKSIHNLSKKLLPKYYEHIRKNPDTLLTRLYGIHCIKYRSVSTRGRGKGKIYFIVMNNFFSSAVEIHRRYDIKGSLVGRTVPLAKREDHTIALKDVDIDELGDTINVGPQNKEKLLKILKLDADFLKENLLLDYSLLFGIHYKELSRDLVNWSRTKTGEVRHVFDDHGICLAARPFHQCDHGGMINVDKNKVFFFGIIDIFTKWNLKKKFEHTFRTIQKLDGKNISCIHPKAYAKRFVTFIENHMD</sequence>
<feature type="region of interest" description="Disordered" evidence="3">
    <location>
        <begin position="336"/>
        <end position="375"/>
    </location>
</feature>
<dbReference type="Pfam" id="PF01504">
    <property type="entry name" value="PIP5K"/>
    <property type="match status" value="1"/>
</dbReference>
<dbReference type="SUPFAM" id="SSF47473">
    <property type="entry name" value="EF-hand"/>
    <property type="match status" value="1"/>
</dbReference>
<dbReference type="GO" id="GO:0016308">
    <property type="term" value="F:1-phosphatidylinositol-4-phosphate 5-kinase activity"/>
    <property type="evidence" value="ECO:0007669"/>
    <property type="project" value="UniProtKB-EC"/>
</dbReference>
<organism evidence="6 7">
    <name type="scientific">Plasmodium ovale</name>
    <name type="common">malaria parasite P. ovale</name>
    <dbReference type="NCBI Taxonomy" id="36330"/>
    <lineage>
        <taxon>Eukaryota</taxon>
        <taxon>Sar</taxon>
        <taxon>Alveolata</taxon>
        <taxon>Apicomplexa</taxon>
        <taxon>Aconoidasida</taxon>
        <taxon>Haemosporida</taxon>
        <taxon>Plasmodiidae</taxon>
        <taxon>Plasmodium</taxon>
        <taxon>Plasmodium (Plasmodium)</taxon>
    </lineage>
</organism>
<evidence type="ECO:0000256" key="1">
    <source>
        <dbReference type="ARBA" id="ARBA00022837"/>
    </source>
</evidence>
<evidence type="ECO:0000259" key="4">
    <source>
        <dbReference type="PROSITE" id="PS50222"/>
    </source>
</evidence>
<dbReference type="Proteomes" id="UP000242942">
    <property type="component" value="Chromosome 2"/>
</dbReference>
<accession>A0A1D3KWN7</accession>
<dbReference type="InterPro" id="IPR027483">
    <property type="entry name" value="PInositol-4-P-4/5-kinase_C_sf"/>
</dbReference>
<dbReference type="SUPFAM" id="SSF56104">
    <property type="entry name" value="SAICAR synthase-like"/>
    <property type="match status" value="1"/>
</dbReference>
<feature type="compositionally biased region" description="Low complexity" evidence="3">
    <location>
        <begin position="727"/>
        <end position="736"/>
    </location>
</feature>
<feature type="compositionally biased region" description="Basic and acidic residues" evidence="3">
    <location>
        <begin position="288"/>
        <end position="304"/>
    </location>
</feature>
<dbReference type="PROSITE" id="PS50222">
    <property type="entry name" value="EF_HAND_2"/>
    <property type="match status" value="1"/>
</dbReference>
<dbReference type="VEuPathDB" id="PlasmoDB:PocGH01_02011700"/>
<dbReference type="PROSITE" id="PS00018">
    <property type="entry name" value="EF_HAND_1"/>
    <property type="match status" value="1"/>
</dbReference>
<dbReference type="InterPro" id="IPR011992">
    <property type="entry name" value="EF-hand-dom_pair"/>
</dbReference>
<dbReference type="Gene3D" id="3.30.800.10">
    <property type="entry name" value="Phosphatidylinositol Phosphate Kinase II Beta"/>
    <property type="match status" value="1"/>
</dbReference>
<keyword evidence="1" id="KW-0106">Calcium</keyword>
<dbReference type="GO" id="GO:0005509">
    <property type="term" value="F:calcium ion binding"/>
    <property type="evidence" value="ECO:0007669"/>
    <property type="project" value="InterPro"/>
</dbReference>
<feature type="domain" description="PIPK" evidence="5">
    <location>
        <begin position="1015"/>
        <end position="1392"/>
    </location>
</feature>
<evidence type="ECO:0000313" key="6">
    <source>
        <dbReference type="EMBL" id="SCA48201.1"/>
    </source>
</evidence>
<feature type="region of interest" description="Disordered" evidence="3">
    <location>
        <begin position="234"/>
        <end position="315"/>
    </location>
</feature>
<dbReference type="InterPro" id="IPR027484">
    <property type="entry name" value="PInositol-4-P-5-kinase_N"/>
</dbReference>
<feature type="compositionally biased region" description="Basic residues" evidence="3">
    <location>
        <begin position="277"/>
        <end position="287"/>
    </location>
</feature>
<gene>
    <name evidence="6" type="primary">PIP5K</name>
    <name evidence="6" type="ORF">POCGH01_02011700</name>
</gene>
<feature type="region of interest" description="Disordered" evidence="3">
    <location>
        <begin position="669"/>
        <end position="736"/>
    </location>
</feature>
<dbReference type="VEuPathDB" id="PlasmoDB:POWCR01_020006500"/>
<feature type="compositionally biased region" description="Basic and acidic residues" evidence="3">
    <location>
        <begin position="679"/>
        <end position="691"/>
    </location>
</feature>
<evidence type="ECO:0000256" key="3">
    <source>
        <dbReference type="SAM" id="MobiDB-lite"/>
    </source>
</evidence>
<feature type="compositionally biased region" description="Gly residues" evidence="3">
    <location>
        <begin position="696"/>
        <end position="710"/>
    </location>
</feature>
<keyword evidence="2 6" id="KW-0418">Kinase</keyword>
<protein>
    <submittedName>
        <fullName evidence="6">Phosphatidylinositol-4-phosphate 5-kinase, putative</fullName>
        <ecNumber evidence="6">2.7.1.68</ecNumber>
    </submittedName>
</protein>
<dbReference type="InterPro" id="IPR018247">
    <property type="entry name" value="EF_Hand_1_Ca_BS"/>
</dbReference>
<dbReference type="SMART" id="SM00330">
    <property type="entry name" value="PIPKc"/>
    <property type="match status" value="1"/>
</dbReference>
<dbReference type="GO" id="GO:0005886">
    <property type="term" value="C:plasma membrane"/>
    <property type="evidence" value="ECO:0007669"/>
    <property type="project" value="TreeGrafter"/>
</dbReference>
<feature type="domain" description="EF-hand" evidence="4">
    <location>
        <begin position="68"/>
        <end position="98"/>
    </location>
</feature>
<dbReference type="EMBL" id="LT594583">
    <property type="protein sequence ID" value="SCA48201.1"/>
    <property type="molecule type" value="Genomic_DNA"/>
</dbReference>
<proteinExistence type="predicted"/>
<dbReference type="InterPro" id="IPR002498">
    <property type="entry name" value="PInositol-4-P-4/5-kinase_core"/>
</dbReference>